<reference evidence="4 5" key="1">
    <citation type="submission" date="2016-10" db="EMBL/GenBank/DDBJ databases">
        <authorList>
            <person name="Varghese N."/>
            <person name="Submissions S."/>
        </authorList>
    </citation>
    <scope>NUCLEOTIDE SEQUENCE [LARGE SCALE GENOMIC DNA]</scope>
    <source>
        <strain evidence="4 5">DSM 9169</strain>
    </source>
</reference>
<dbReference type="InterPro" id="IPR018392">
    <property type="entry name" value="LysM"/>
</dbReference>
<keyword evidence="2" id="KW-0472">Membrane</keyword>
<dbReference type="PROSITE" id="PS51782">
    <property type="entry name" value="LYSM"/>
    <property type="match status" value="1"/>
</dbReference>
<proteinExistence type="predicted"/>
<dbReference type="CDD" id="cd00118">
    <property type="entry name" value="LysM"/>
    <property type="match status" value="1"/>
</dbReference>
<feature type="transmembrane region" description="Helical" evidence="2">
    <location>
        <begin position="25"/>
        <end position="47"/>
    </location>
</feature>
<dbReference type="EMBL" id="LT629792">
    <property type="protein sequence ID" value="SDT98203.1"/>
    <property type="molecule type" value="Genomic_DNA"/>
</dbReference>
<sequence>MNGDSRSGYVVETDVMDGTDCNRGLVTVTAWAGVPLLALTAYLAVLIVRSGDLYRPELLIALIIACVATVFLAWNQLCVFLALLATASSRTDALSRALIRFIRRFGTQQARAVIARHALALSVSTTAISAIGMPVFAAPLTPSTPSLTSTSSATHVLPFSSIDEGDSTIPDDLTWPALTAQSTSTAQSGGPSAQLPSPSHQMPHDTQPEGNAMAPSHSGPSTQTEHSAPSAKNTPPQVSHPAGSSASQGTDSSKQPASPSHAYSTDSSGKPASPVSSNGLSSAGQAASSVHSHGVGAAGHDASPAPTHNTASSNTGSATHYEIQPGDCLWTIAETSLPASASDATIARHVERLIHANAEVIGDDPDLIHPGTVITIPPKENS</sequence>
<feature type="compositionally biased region" description="Polar residues" evidence="1">
    <location>
        <begin position="182"/>
        <end position="200"/>
    </location>
</feature>
<evidence type="ECO:0000256" key="2">
    <source>
        <dbReference type="SAM" id="Phobius"/>
    </source>
</evidence>
<dbReference type="InterPro" id="IPR036779">
    <property type="entry name" value="LysM_dom_sf"/>
</dbReference>
<evidence type="ECO:0000256" key="1">
    <source>
        <dbReference type="SAM" id="MobiDB-lite"/>
    </source>
</evidence>
<accession>A0ABY0V8K0</accession>
<evidence type="ECO:0000313" key="5">
    <source>
        <dbReference type="Proteomes" id="UP000198976"/>
    </source>
</evidence>
<gene>
    <name evidence="4" type="ORF">SAMN04489714_1407</name>
</gene>
<protein>
    <recommendedName>
        <fullName evidence="3">LysM domain-containing protein</fullName>
    </recommendedName>
</protein>
<evidence type="ECO:0000313" key="4">
    <source>
        <dbReference type="EMBL" id="SDT98203.1"/>
    </source>
</evidence>
<keyword evidence="2" id="KW-1133">Transmembrane helix</keyword>
<feature type="region of interest" description="Disordered" evidence="1">
    <location>
        <begin position="182"/>
        <end position="319"/>
    </location>
</feature>
<name>A0ABY0V8K0_9ACTO</name>
<dbReference type="Proteomes" id="UP000198976">
    <property type="component" value="Chromosome I"/>
</dbReference>
<keyword evidence="5" id="KW-1185">Reference proteome</keyword>
<feature type="transmembrane region" description="Helical" evidence="2">
    <location>
        <begin position="59"/>
        <end position="85"/>
    </location>
</feature>
<keyword evidence="2" id="KW-0812">Transmembrane</keyword>
<organism evidence="4 5">
    <name type="scientific">Schaalia radingae</name>
    <dbReference type="NCBI Taxonomy" id="131110"/>
    <lineage>
        <taxon>Bacteria</taxon>
        <taxon>Bacillati</taxon>
        <taxon>Actinomycetota</taxon>
        <taxon>Actinomycetes</taxon>
        <taxon>Actinomycetales</taxon>
        <taxon>Actinomycetaceae</taxon>
        <taxon>Schaalia</taxon>
    </lineage>
</organism>
<evidence type="ECO:0000259" key="3">
    <source>
        <dbReference type="PROSITE" id="PS51782"/>
    </source>
</evidence>
<feature type="domain" description="LysM" evidence="3">
    <location>
        <begin position="319"/>
        <end position="376"/>
    </location>
</feature>
<feature type="compositionally biased region" description="Polar residues" evidence="1">
    <location>
        <begin position="306"/>
        <end position="318"/>
    </location>
</feature>
<feature type="compositionally biased region" description="Polar residues" evidence="1">
    <location>
        <begin position="218"/>
        <end position="291"/>
    </location>
</feature>
<dbReference type="Gene3D" id="3.10.350.10">
    <property type="entry name" value="LysM domain"/>
    <property type="match status" value="1"/>
</dbReference>